<dbReference type="SUPFAM" id="SSF56112">
    <property type="entry name" value="Protein kinase-like (PK-like)"/>
    <property type="match status" value="1"/>
</dbReference>
<gene>
    <name evidence="13" type="ORF">BaRGS_00034784</name>
</gene>
<dbReference type="Pfam" id="PF14875">
    <property type="entry name" value="PIP49_N"/>
    <property type="match status" value="1"/>
</dbReference>
<keyword evidence="3 10" id="KW-0812">Transmembrane</keyword>
<evidence type="ECO:0000256" key="7">
    <source>
        <dbReference type="ARBA" id="ARBA00023136"/>
    </source>
</evidence>
<reference evidence="13 14" key="1">
    <citation type="journal article" date="2023" name="Sci. Data">
        <title>Genome assembly of the Korean intertidal mud-creeper Batillaria attramentaria.</title>
        <authorList>
            <person name="Patra A.K."/>
            <person name="Ho P.T."/>
            <person name="Jun S."/>
            <person name="Lee S.J."/>
            <person name="Kim Y."/>
            <person name="Won Y.J."/>
        </authorList>
    </citation>
    <scope>NUCLEOTIDE SEQUENCE [LARGE SCALE GENOMIC DNA]</scope>
    <source>
        <strain evidence="13">Wonlab-2016</strain>
    </source>
</reference>
<sequence length="503" mass="57447">MAQARRLKSLIQRLGPLCLILAAMKLLLISGYLEPLFSKSRNVQVAKDLTPKPDHGTDVTRAETTKNGRSRSSVYYNRNVSGHETGVARDRFSIESSGTDTTGAETSKDARPEASPKYLNIKGHEHEIGRDGLDPVNVLNASRVTPASKVRETVDDHRMFLKGFGSVIQWRCSEKGARQEIQALCRLYKNGVVTGDLCSPLCDSEQVKFTRCTTFSYQKRESRDLILRYTNALAKFRVFNDSDALKVVWGQGTEQDLLHVQYASAVWRSLSLLVPQPEYLLAKAFEKKRIFPKIYSSCGHYYIQEFCPSKYTVHWFQRWKKSPWGKSSWRERVQYSLDLLEFLQRIESDLPDPLLLCDVHPNNFGVCGTGSLRVIDSDKLFFNTSYPQLKTGRCWNDSQCRPFNVRCPGTCSKQGKCVMKNNINLEYTCRGMFMDRLLMEKNNLPSDGRGHLLEDPPLGVAADLNHLLHECEFLTERSHHDPETRHRVLDKLKIVLNRSLLHP</sequence>
<feature type="transmembrane region" description="Helical" evidence="10">
    <location>
        <begin position="14"/>
        <end position="33"/>
    </location>
</feature>
<dbReference type="InterPro" id="IPR022049">
    <property type="entry name" value="FAM69_kinase_dom"/>
</dbReference>
<keyword evidence="4" id="KW-0256">Endoplasmic reticulum</keyword>
<keyword evidence="14" id="KW-1185">Reference proteome</keyword>
<evidence type="ECO:0000256" key="2">
    <source>
        <dbReference type="ARBA" id="ARBA00006338"/>
    </source>
</evidence>
<evidence type="ECO:0000259" key="11">
    <source>
        <dbReference type="Pfam" id="PF12260"/>
    </source>
</evidence>
<accession>A0ABD0JGQ3</accession>
<evidence type="ECO:0000256" key="3">
    <source>
        <dbReference type="ARBA" id="ARBA00022692"/>
    </source>
</evidence>
<keyword evidence="6 10" id="KW-1133">Transmembrane helix</keyword>
<dbReference type="InterPro" id="IPR029244">
    <property type="entry name" value="FAM69_N"/>
</dbReference>
<evidence type="ECO:0000313" key="14">
    <source>
        <dbReference type="Proteomes" id="UP001519460"/>
    </source>
</evidence>
<feature type="region of interest" description="Disordered" evidence="9">
    <location>
        <begin position="48"/>
        <end position="114"/>
    </location>
</feature>
<keyword evidence="7 10" id="KW-0472">Membrane</keyword>
<feature type="compositionally biased region" description="Polar residues" evidence="9">
    <location>
        <begin position="94"/>
        <end position="105"/>
    </location>
</feature>
<dbReference type="PANTHER" id="PTHR21093">
    <property type="entry name" value="DIVERGENT PROTEIN KINASE DOMAIN 1C-RELATED"/>
    <property type="match status" value="1"/>
</dbReference>
<organism evidence="13 14">
    <name type="scientific">Batillaria attramentaria</name>
    <dbReference type="NCBI Taxonomy" id="370345"/>
    <lineage>
        <taxon>Eukaryota</taxon>
        <taxon>Metazoa</taxon>
        <taxon>Spiralia</taxon>
        <taxon>Lophotrochozoa</taxon>
        <taxon>Mollusca</taxon>
        <taxon>Gastropoda</taxon>
        <taxon>Caenogastropoda</taxon>
        <taxon>Sorbeoconcha</taxon>
        <taxon>Cerithioidea</taxon>
        <taxon>Batillariidae</taxon>
        <taxon>Batillaria</taxon>
    </lineage>
</organism>
<comment type="caution">
    <text evidence="13">The sequence shown here is derived from an EMBL/GenBank/DDBJ whole genome shotgun (WGS) entry which is preliminary data.</text>
</comment>
<dbReference type="PANTHER" id="PTHR21093:SF2">
    <property type="entry name" value="DIVERGENT PROTEIN KINASE DOMAIN 1C"/>
    <property type="match status" value="1"/>
</dbReference>
<evidence type="ECO:0000256" key="4">
    <source>
        <dbReference type="ARBA" id="ARBA00022824"/>
    </source>
</evidence>
<evidence type="ECO:0000256" key="5">
    <source>
        <dbReference type="ARBA" id="ARBA00022968"/>
    </source>
</evidence>
<evidence type="ECO:0000256" key="1">
    <source>
        <dbReference type="ARBA" id="ARBA00004648"/>
    </source>
</evidence>
<dbReference type="Pfam" id="PF12260">
    <property type="entry name" value="PIP49_C"/>
    <property type="match status" value="1"/>
</dbReference>
<keyword evidence="8" id="KW-1015">Disulfide bond</keyword>
<evidence type="ECO:0000256" key="6">
    <source>
        <dbReference type="ARBA" id="ARBA00022989"/>
    </source>
</evidence>
<comment type="subcellular location">
    <subcellularLocation>
        <location evidence="1">Endoplasmic reticulum membrane</location>
        <topology evidence="1">Single-pass type II membrane protein</topology>
    </subcellularLocation>
</comment>
<evidence type="ECO:0000256" key="9">
    <source>
        <dbReference type="SAM" id="MobiDB-lite"/>
    </source>
</evidence>
<proteinExistence type="inferred from homology"/>
<protein>
    <submittedName>
        <fullName evidence="13">Uncharacterized protein</fullName>
    </submittedName>
</protein>
<dbReference type="InterPro" id="IPR011009">
    <property type="entry name" value="Kinase-like_dom_sf"/>
</dbReference>
<comment type="similarity">
    <text evidence="2">Belongs to the DIPK family.</text>
</comment>
<feature type="compositionally biased region" description="Basic and acidic residues" evidence="9">
    <location>
        <begin position="49"/>
        <end position="66"/>
    </location>
</feature>
<feature type="compositionally biased region" description="Polar residues" evidence="9">
    <location>
        <begin position="67"/>
        <end position="82"/>
    </location>
</feature>
<dbReference type="Proteomes" id="UP001519460">
    <property type="component" value="Unassembled WGS sequence"/>
</dbReference>
<name>A0ABD0JGQ3_9CAEN</name>
<evidence type="ECO:0000256" key="10">
    <source>
        <dbReference type="SAM" id="Phobius"/>
    </source>
</evidence>
<feature type="domain" description="FAM69 N-terminal" evidence="12">
    <location>
        <begin position="177"/>
        <end position="216"/>
    </location>
</feature>
<keyword evidence="5" id="KW-0735">Signal-anchor</keyword>
<feature type="domain" description="FAM69 protein-kinase" evidence="11">
    <location>
        <begin position="273"/>
        <end position="471"/>
    </location>
</feature>
<evidence type="ECO:0000259" key="12">
    <source>
        <dbReference type="Pfam" id="PF14875"/>
    </source>
</evidence>
<evidence type="ECO:0000256" key="8">
    <source>
        <dbReference type="ARBA" id="ARBA00023157"/>
    </source>
</evidence>
<evidence type="ECO:0000313" key="13">
    <source>
        <dbReference type="EMBL" id="KAK7473955.1"/>
    </source>
</evidence>
<dbReference type="AlphaFoldDB" id="A0ABD0JGQ3"/>
<dbReference type="GO" id="GO:0005789">
    <property type="term" value="C:endoplasmic reticulum membrane"/>
    <property type="evidence" value="ECO:0007669"/>
    <property type="project" value="UniProtKB-SubCell"/>
</dbReference>
<dbReference type="EMBL" id="JACVVK020000452">
    <property type="protein sequence ID" value="KAK7473955.1"/>
    <property type="molecule type" value="Genomic_DNA"/>
</dbReference>